<reference evidence="15" key="1">
    <citation type="submission" date="2019-08" db="EMBL/GenBank/DDBJ databases">
        <title>The genome of the North American firefly Photinus pyralis.</title>
        <authorList>
            <consortium name="Photinus pyralis genome working group"/>
            <person name="Fallon T.R."/>
            <person name="Sander Lower S.E."/>
            <person name="Weng J.-K."/>
        </authorList>
    </citation>
    <scope>NUCLEOTIDE SEQUENCE</scope>
    <source>
        <strain evidence="15">TRF0915ILg1</strain>
        <tissue evidence="15">Whole body</tissue>
    </source>
</reference>
<organism evidence="15 16">
    <name type="scientific">Ignelater luminosus</name>
    <name type="common">Cucubano</name>
    <name type="synonym">Pyrophorus luminosus</name>
    <dbReference type="NCBI Taxonomy" id="2038154"/>
    <lineage>
        <taxon>Eukaryota</taxon>
        <taxon>Metazoa</taxon>
        <taxon>Ecdysozoa</taxon>
        <taxon>Arthropoda</taxon>
        <taxon>Hexapoda</taxon>
        <taxon>Insecta</taxon>
        <taxon>Pterygota</taxon>
        <taxon>Neoptera</taxon>
        <taxon>Endopterygota</taxon>
        <taxon>Coleoptera</taxon>
        <taxon>Polyphaga</taxon>
        <taxon>Elateriformia</taxon>
        <taxon>Elateroidea</taxon>
        <taxon>Elateridae</taxon>
        <taxon>Agrypninae</taxon>
        <taxon>Pyrophorini</taxon>
        <taxon>Ignelater</taxon>
    </lineage>
</organism>
<dbReference type="SUPFAM" id="SSF53756">
    <property type="entry name" value="UDP-Glycosyltransferase/glycogen phosphorylase"/>
    <property type="match status" value="1"/>
</dbReference>
<dbReference type="Gene3D" id="3.40.50.11660">
    <property type="entry name" value="Glycosyl transferase family 10, C-terminal domain"/>
    <property type="match status" value="1"/>
</dbReference>
<evidence type="ECO:0000256" key="12">
    <source>
        <dbReference type="RuleBase" id="RU003832"/>
    </source>
</evidence>
<name>A0A8K0GHZ9_IGNLU</name>
<dbReference type="InterPro" id="IPR055270">
    <property type="entry name" value="Glyco_tran_10_C"/>
</dbReference>
<evidence type="ECO:0000259" key="14">
    <source>
        <dbReference type="Pfam" id="PF17039"/>
    </source>
</evidence>
<evidence type="ECO:0000256" key="11">
    <source>
        <dbReference type="ARBA" id="ARBA00023180"/>
    </source>
</evidence>
<dbReference type="GO" id="GO:0032580">
    <property type="term" value="C:Golgi cisterna membrane"/>
    <property type="evidence" value="ECO:0007669"/>
    <property type="project" value="UniProtKB-SubCell"/>
</dbReference>
<evidence type="ECO:0000256" key="8">
    <source>
        <dbReference type="ARBA" id="ARBA00022989"/>
    </source>
</evidence>
<evidence type="ECO:0000313" key="16">
    <source>
        <dbReference type="Proteomes" id="UP000801492"/>
    </source>
</evidence>
<keyword evidence="16" id="KW-1185">Reference proteome</keyword>
<keyword evidence="9 12" id="KW-0333">Golgi apparatus</keyword>
<evidence type="ECO:0000256" key="7">
    <source>
        <dbReference type="ARBA" id="ARBA00022968"/>
    </source>
</evidence>
<dbReference type="InterPro" id="IPR031481">
    <property type="entry name" value="Glyco_tran_10_N"/>
</dbReference>
<comment type="caution">
    <text evidence="15">The sequence shown here is derived from an EMBL/GenBank/DDBJ whole genome shotgun (WGS) entry which is preliminary data.</text>
</comment>
<comment type="pathway">
    <text evidence="2">Protein modification; protein glycosylation.</text>
</comment>
<dbReference type="InterPro" id="IPR038577">
    <property type="entry name" value="GT10-like_C_sf"/>
</dbReference>
<accession>A0A8K0GHZ9</accession>
<evidence type="ECO:0000313" key="15">
    <source>
        <dbReference type="EMBL" id="KAF2900599.1"/>
    </source>
</evidence>
<gene>
    <name evidence="15" type="ORF">ILUMI_05584</name>
</gene>
<dbReference type="UniPathway" id="UPA00378"/>
<dbReference type="Proteomes" id="UP000801492">
    <property type="component" value="Unassembled WGS sequence"/>
</dbReference>
<evidence type="ECO:0000256" key="6">
    <source>
        <dbReference type="ARBA" id="ARBA00022692"/>
    </source>
</evidence>
<evidence type="ECO:0000256" key="1">
    <source>
        <dbReference type="ARBA" id="ARBA00004447"/>
    </source>
</evidence>
<dbReference type="Pfam" id="PF17039">
    <property type="entry name" value="Glyco_tran_10_N"/>
    <property type="match status" value="1"/>
</dbReference>
<dbReference type="EMBL" id="VTPC01002093">
    <property type="protein sequence ID" value="KAF2900599.1"/>
    <property type="molecule type" value="Genomic_DNA"/>
</dbReference>
<comment type="similarity">
    <text evidence="3 12">Belongs to the glycosyltransferase 10 family.</text>
</comment>
<dbReference type="EC" id="2.4.1.-" evidence="12"/>
<dbReference type="InterPro" id="IPR001503">
    <property type="entry name" value="Glyco_trans_10"/>
</dbReference>
<feature type="domain" description="Fucosyltransferase N-terminal" evidence="14">
    <location>
        <begin position="93"/>
        <end position="211"/>
    </location>
</feature>
<evidence type="ECO:0000256" key="2">
    <source>
        <dbReference type="ARBA" id="ARBA00004922"/>
    </source>
</evidence>
<keyword evidence="8 12" id="KW-1133">Transmembrane helix</keyword>
<evidence type="ECO:0000256" key="4">
    <source>
        <dbReference type="ARBA" id="ARBA00022676"/>
    </source>
</evidence>
<comment type="subcellular location">
    <subcellularLocation>
        <location evidence="1 12">Golgi apparatus</location>
        <location evidence="1 12">Golgi stack membrane</location>
        <topology evidence="1 12">Single-pass type II membrane protein</topology>
    </subcellularLocation>
</comment>
<protein>
    <recommendedName>
        <fullName evidence="12">Fucosyltransferase</fullName>
        <ecNumber evidence="12">2.4.1.-</ecNumber>
    </recommendedName>
</protein>
<dbReference type="FunFam" id="3.40.50.11660:FF:000006">
    <property type="entry name" value="Alpha-(1,3)-fucosyltransferase C"/>
    <property type="match status" value="1"/>
</dbReference>
<keyword evidence="11" id="KW-0325">Glycoprotein</keyword>
<feature type="transmembrane region" description="Helical" evidence="12">
    <location>
        <begin position="9"/>
        <end position="25"/>
    </location>
</feature>
<keyword evidence="7" id="KW-0735">Signal-anchor</keyword>
<evidence type="ECO:0000256" key="5">
    <source>
        <dbReference type="ARBA" id="ARBA00022679"/>
    </source>
</evidence>
<evidence type="ECO:0000256" key="10">
    <source>
        <dbReference type="ARBA" id="ARBA00023136"/>
    </source>
</evidence>
<evidence type="ECO:0000256" key="3">
    <source>
        <dbReference type="ARBA" id="ARBA00008919"/>
    </source>
</evidence>
<keyword evidence="5 12" id="KW-0808">Transferase</keyword>
<sequence length="434" mass="51663">MEKLFRKSFLVFTFLFVIMILILLIKNPSMDFRSYPTIIDKVRYFTVRESDYENNMEGMWRGLSNEQKGKLSKLGEILYLDHSLPKVDASRNYTFLIWKHGPSQEFRHIRHYTKQRFDPFEKCSVKNCYITYKDEDLEIADLVVFHLHRTRGVDELPTGPRNPQQIWTFLTDESPFHTFTYSRNNVLKNYDGLFNWSMSYRMDCDIPVPYGRTVALKMEEAAEEENFDTWNANKSQDVFVAIMGSNCGGRNNRWKYVKELQKYIQVDIYGHCGPLKCPGHFLVDCPKLSKYKFYLAFENSNCDEYITEKLWWNAYAKNAIPIVMGSPKHQYRQLLPPNSYISVDDFTAPKHLANYIIYLNNNPHEMKRYFKWKKYFKILNEHAYFQTNSVHYCRICEALNYNSKKNKVYTNLENFWNKYNNCYPAWDAELVGTA</sequence>
<evidence type="ECO:0000256" key="9">
    <source>
        <dbReference type="ARBA" id="ARBA00023034"/>
    </source>
</evidence>
<keyword evidence="10 12" id="KW-0472">Membrane</keyword>
<dbReference type="AlphaFoldDB" id="A0A8K0GHZ9"/>
<keyword evidence="6 12" id="KW-0812">Transmembrane</keyword>
<dbReference type="GO" id="GO:0008417">
    <property type="term" value="F:fucosyltransferase activity"/>
    <property type="evidence" value="ECO:0007669"/>
    <property type="project" value="InterPro"/>
</dbReference>
<dbReference type="PANTHER" id="PTHR48438">
    <property type="entry name" value="ALPHA-(1,3)-FUCOSYLTRANSFERASE C-RELATED"/>
    <property type="match status" value="1"/>
</dbReference>
<proteinExistence type="inferred from homology"/>
<dbReference type="OrthoDB" id="427096at2759"/>
<keyword evidence="4 12" id="KW-0328">Glycosyltransferase</keyword>
<dbReference type="Pfam" id="PF00852">
    <property type="entry name" value="Glyco_transf_10"/>
    <property type="match status" value="1"/>
</dbReference>
<feature type="domain" description="Fucosyltransferase C-terminal" evidence="13">
    <location>
        <begin position="236"/>
        <end position="414"/>
    </location>
</feature>
<evidence type="ECO:0000259" key="13">
    <source>
        <dbReference type="Pfam" id="PF00852"/>
    </source>
</evidence>
<dbReference type="PANTHER" id="PTHR48438:SF1">
    <property type="entry name" value="ALPHA-(1,3)-FUCOSYLTRANSFERASE C-RELATED"/>
    <property type="match status" value="1"/>
</dbReference>